<dbReference type="InterPro" id="IPR000477">
    <property type="entry name" value="RT_dom"/>
</dbReference>
<dbReference type="Pfam" id="PF00078">
    <property type="entry name" value="RVT_1"/>
    <property type="match status" value="1"/>
</dbReference>
<proteinExistence type="predicted"/>
<keyword evidence="6" id="KW-0472">Membrane</keyword>
<feature type="compositionally biased region" description="Polar residues" evidence="5">
    <location>
        <begin position="372"/>
        <end position="381"/>
    </location>
</feature>
<dbReference type="InterPro" id="IPR052055">
    <property type="entry name" value="Hepadnavirus_pol/RT"/>
</dbReference>
<dbReference type="Proteomes" id="UP000591131">
    <property type="component" value="Unassembled WGS sequence"/>
</dbReference>
<dbReference type="InterPro" id="IPR041367">
    <property type="entry name" value="Znf-CCCH_4"/>
</dbReference>
<evidence type="ECO:0000256" key="6">
    <source>
        <dbReference type="SAM" id="Phobius"/>
    </source>
</evidence>
<dbReference type="EMBL" id="JAAPAO010001288">
    <property type="protein sequence ID" value="KAF4650317.1"/>
    <property type="molecule type" value="Genomic_DNA"/>
</dbReference>
<feature type="domain" description="C3H1-type" evidence="7">
    <location>
        <begin position="312"/>
        <end position="339"/>
    </location>
</feature>
<dbReference type="Gene3D" id="3.30.70.270">
    <property type="match status" value="1"/>
</dbReference>
<name>A0A7J6KT89_PERCH</name>
<dbReference type="PROSITE" id="PS50103">
    <property type="entry name" value="ZF_C3H1"/>
    <property type="match status" value="1"/>
</dbReference>
<dbReference type="OrthoDB" id="1914176at2759"/>
<feature type="transmembrane region" description="Helical" evidence="6">
    <location>
        <begin position="753"/>
        <end position="779"/>
    </location>
</feature>
<dbReference type="InterPro" id="IPR043502">
    <property type="entry name" value="DNA/RNA_pol_sf"/>
</dbReference>
<accession>A0A7J6KT89</accession>
<evidence type="ECO:0000313" key="10">
    <source>
        <dbReference type="Proteomes" id="UP000591131"/>
    </source>
</evidence>
<dbReference type="AlphaFoldDB" id="A0A7J6KT89"/>
<evidence type="ECO:0000256" key="3">
    <source>
        <dbReference type="ARBA" id="ARBA00022833"/>
    </source>
</evidence>
<organism evidence="9 10">
    <name type="scientific">Perkinsus chesapeaki</name>
    <name type="common">Clam parasite</name>
    <name type="synonym">Perkinsus andrewsi</name>
    <dbReference type="NCBI Taxonomy" id="330153"/>
    <lineage>
        <taxon>Eukaryota</taxon>
        <taxon>Sar</taxon>
        <taxon>Alveolata</taxon>
        <taxon>Perkinsozoa</taxon>
        <taxon>Perkinsea</taxon>
        <taxon>Perkinsida</taxon>
        <taxon>Perkinsidae</taxon>
        <taxon>Perkinsus</taxon>
    </lineage>
</organism>
<dbReference type="GO" id="GO:0008270">
    <property type="term" value="F:zinc ion binding"/>
    <property type="evidence" value="ECO:0007669"/>
    <property type="project" value="UniProtKB-KW"/>
</dbReference>
<feature type="zinc finger region" description="C3H1-type" evidence="4">
    <location>
        <begin position="312"/>
        <end position="339"/>
    </location>
</feature>
<evidence type="ECO:0000256" key="1">
    <source>
        <dbReference type="ARBA" id="ARBA00022723"/>
    </source>
</evidence>
<evidence type="ECO:0008006" key="11">
    <source>
        <dbReference type="Google" id="ProtNLM"/>
    </source>
</evidence>
<dbReference type="PANTHER" id="PTHR33050">
    <property type="entry name" value="REVERSE TRANSCRIPTASE DOMAIN-CONTAINING PROTEIN"/>
    <property type="match status" value="1"/>
</dbReference>
<evidence type="ECO:0000259" key="7">
    <source>
        <dbReference type="PROSITE" id="PS50103"/>
    </source>
</evidence>
<reference evidence="9 10" key="1">
    <citation type="submission" date="2020-04" db="EMBL/GenBank/DDBJ databases">
        <title>Perkinsus chesapeaki whole genome sequence.</title>
        <authorList>
            <person name="Bogema D.R."/>
        </authorList>
    </citation>
    <scope>NUCLEOTIDE SEQUENCE [LARGE SCALE GENOMIC DNA]</scope>
    <source>
        <strain evidence="9">ATCC PRA-425</strain>
    </source>
</reference>
<feature type="compositionally biased region" description="Polar residues" evidence="5">
    <location>
        <begin position="346"/>
        <end position="358"/>
    </location>
</feature>
<evidence type="ECO:0000256" key="2">
    <source>
        <dbReference type="ARBA" id="ARBA00022771"/>
    </source>
</evidence>
<dbReference type="InterPro" id="IPR000571">
    <property type="entry name" value="Znf_CCCH"/>
</dbReference>
<dbReference type="SUPFAM" id="SSF56672">
    <property type="entry name" value="DNA/RNA polymerases"/>
    <property type="match status" value="1"/>
</dbReference>
<evidence type="ECO:0000256" key="5">
    <source>
        <dbReference type="SAM" id="MobiDB-lite"/>
    </source>
</evidence>
<dbReference type="Pfam" id="PF18044">
    <property type="entry name" value="zf-CCCH_4"/>
    <property type="match status" value="1"/>
</dbReference>
<gene>
    <name evidence="9" type="ORF">FOL47_001237</name>
</gene>
<evidence type="ECO:0000256" key="4">
    <source>
        <dbReference type="PROSITE-ProRule" id="PRU00723"/>
    </source>
</evidence>
<evidence type="ECO:0000259" key="8">
    <source>
        <dbReference type="PROSITE" id="PS50878"/>
    </source>
</evidence>
<feature type="transmembrane region" description="Helical" evidence="6">
    <location>
        <begin position="724"/>
        <end position="747"/>
    </location>
</feature>
<dbReference type="Gene3D" id="3.10.10.10">
    <property type="entry name" value="HIV Type 1 Reverse Transcriptase, subunit A, domain 1"/>
    <property type="match status" value="1"/>
</dbReference>
<dbReference type="SUPFAM" id="SSF90229">
    <property type="entry name" value="CCCH zinc finger"/>
    <property type="match status" value="1"/>
</dbReference>
<feature type="region of interest" description="Disordered" evidence="5">
    <location>
        <begin position="343"/>
        <end position="416"/>
    </location>
</feature>
<comment type="caution">
    <text evidence="9">The sequence shown here is derived from an EMBL/GenBank/DDBJ whole genome shotgun (WGS) entry which is preliminary data.</text>
</comment>
<evidence type="ECO:0000313" key="9">
    <source>
        <dbReference type="EMBL" id="KAF4650317.1"/>
    </source>
</evidence>
<dbReference type="PROSITE" id="PS50878">
    <property type="entry name" value="RT_POL"/>
    <property type="match status" value="1"/>
</dbReference>
<keyword evidence="1 4" id="KW-0479">Metal-binding</keyword>
<keyword evidence="3 4" id="KW-0862">Zinc</keyword>
<keyword evidence="10" id="KW-1185">Reference proteome</keyword>
<keyword evidence="6" id="KW-1133">Transmembrane helix</keyword>
<dbReference type="PANTHER" id="PTHR33050:SF7">
    <property type="entry name" value="RIBONUCLEASE H"/>
    <property type="match status" value="1"/>
</dbReference>
<keyword evidence="2 4" id="KW-0863">Zinc-finger</keyword>
<protein>
    <recommendedName>
        <fullName evidence="11">C3H1-type domain-containing protein</fullName>
    </recommendedName>
</protein>
<sequence length="1098" mass="122305">MADDAAASPQLDVLPAEVLCLAKDFDQTAVTKIAPVLTMNKLTSLEMVQAIARREDLRTKVATEAKLELPEVCVLNAIFDRALQQCDNVSPRQDPTPDFGDLLIKAGQKFGNLPEASMLPANPATLNRMMKVHSAVNIDMREFHPLRDMRSIGSNGSLSEGSIPLRACGKTGNIVFDRDADLKKITSFTDFTCCFLRFAQTMSVFHPLTNDGKDPNSPGYVPGVSFYDLLAYWKRLYDNAVPLTVTGIIQYDRQYRDQLALRISQRSVSLSDGFRTDVNPSIMASAQALANHSAIMRGPASTQSHALGTPYKFPPGVCKHYIKGRCTYGVNCKYSHDLTAKVRQASGPSPYSKPSQYETKNEGSADARGTGHSANNGNKKSGNPGREARVQTAGDYQDGSGRPRVFPTEDSLSSPSPQLSCFVTEVLSTIDDFKLTEVLQAAVHADGKLDPLKVDEIKGLFERAVDHLHGRVSERFEVSSRTARVGGPLRPDLLQWLSKLTNDNMNDSRLCEEIDFGMALGFSGSLQPSGVFPEHGPTSDAQVTEDEVLSRLQRSFKNYGSAESENATVLRMIEEEVRLGRMRPLSHDEMWDERRCFSRVAAIPKAGSAELRLVEDYRRSKANSRINLVERVCLPRLRDIVKLIQQVMYDNNGEKVDSIGVIMDLKGAYRHIGLLPADRRYCSVAVTSGEEKWGYEHLMIPFGVCSAPWGFCRLSSKLLRVLRTFVHFICVLQKLSVVGGAGSMVYIDDFLWLLVAAMALKIICVVIILISFVGVTISWSKLCFRSDRIKFIGFDLILNSNPVMIAIPDDKFSEIKKLLRSVVSSVQSVPTRTLESLTGKLARLSMVCSFCRPFLSPFYSRLAGLRKHNIVRARVSRQSELFKALRWWQDLLENNYFRVRLPVPAPFGETPAVLIASDASATALGAWASFGPVTYWYKLDIRGGANLGWWRRFLEDPLKPSCRDMVFLETLAACLGLLLAIDKFALVREERIWVSLETDNTGTKVQFQKFRSSTYRINELLKAMALKLGCIAHRFDVCYVPSAENVYADRISRSSNPAEVLPESWIEVLVNANSLKSANQMVKKRHNSSGNPISKIRH</sequence>
<dbReference type="Gene3D" id="4.10.1000.10">
    <property type="entry name" value="Zinc finger, CCCH-type"/>
    <property type="match status" value="1"/>
</dbReference>
<feature type="domain" description="Reverse transcriptase" evidence="8">
    <location>
        <begin position="584"/>
        <end position="796"/>
    </location>
</feature>
<dbReference type="SMART" id="SM00356">
    <property type="entry name" value="ZnF_C3H1"/>
    <property type="match status" value="1"/>
</dbReference>
<dbReference type="InterPro" id="IPR043128">
    <property type="entry name" value="Rev_trsase/Diguanyl_cyclase"/>
</dbReference>
<keyword evidence="6" id="KW-0812">Transmembrane</keyword>
<dbReference type="InterPro" id="IPR036855">
    <property type="entry name" value="Znf_CCCH_sf"/>
</dbReference>